<accession>A0A437LXC8</accession>
<protein>
    <submittedName>
        <fullName evidence="1">Uncharacterized protein</fullName>
    </submittedName>
</protein>
<dbReference type="OrthoDB" id="7343943at2"/>
<dbReference type="AlphaFoldDB" id="A0A437LXC8"/>
<dbReference type="EMBL" id="SACL01000015">
    <property type="protein sequence ID" value="RVT90041.1"/>
    <property type="molecule type" value="Genomic_DNA"/>
</dbReference>
<gene>
    <name evidence="1" type="ORF">EOD42_24140</name>
</gene>
<reference evidence="1 2" key="1">
    <citation type="submission" date="2019-01" db="EMBL/GenBank/DDBJ databases">
        <authorList>
            <person name="Chen W.-M."/>
        </authorList>
    </citation>
    <scope>NUCLEOTIDE SEQUENCE [LARGE SCALE GENOMIC DNA]</scope>
    <source>
        <strain evidence="1 2">CCP-6</strain>
    </source>
</reference>
<keyword evidence="2" id="KW-1185">Reference proteome</keyword>
<evidence type="ECO:0000313" key="2">
    <source>
        <dbReference type="Proteomes" id="UP000282957"/>
    </source>
</evidence>
<evidence type="ECO:0000313" key="1">
    <source>
        <dbReference type="EMBL" id="RVT90041.1"/>
    </source>
</evidence>
<proteinExistence type="predicted"/>
<sequence length="215" mass="24536">MMLAVLDAGSYYHHHAIHGAPYRHLFDRVIYTPDLDRAALEGVSVLLVADRNNPVLLRRHADLILGHWRRGGTLVVLGENEAESWVPGVRWSPRPTNFWWWLEPGAKPEHQYPRPEHEFFRHVPPEDTVWHYHGVLQPPPGAEALITVPPDPEGRDQGGALLYEDRASEAGRLLIATLDPFYHHGSRFMPSTTRFLDGFLPWMNRLARQEAVAEG</sequence>
<name>A0A437LXC8_9PROT</name>
<dbReference type="Proteomes" id="UP000282957">
    <property type="component" value="Unassembled WGS sequence"/>
</dbReference>
<organism evidence="1 2">
    <name type="scientific">Rhodovarius crocodyli</name>
    <dbReference type="NCBI Taxonomy" id="1979269"/>
    <lineage>
        <taxon>Bacteria</taxon>
        <taxon>Pseudomonadati</taxon>
        <taxon>Pseudomonadota</taxon>
        <taxon>Alphaproteobacteria</taxon>
        <taxon>Acetobacterales</taxon>
        <taxon>Roseomonadaceae</taxon>
        <taxon>Rhodovarius</taxon>
    </lineage>
</organism>
<comment type="caution">
    <text evidence="1">The sequence shown here is derived from an EMBL/GenBank/DDBJ whole genome shotgun (WGS) entry which is preliminary data.</text>
</comment>